<evidence type="ECO:0000256" key="5">
    <source>
        <dbReference type="SAM" id="MobiDB-lite"/>
    </source>
</evidence>
<name>A0ABD3IE30_9MARC</name>
<reference evidence="8 9" key="1">
    <citation type="submission" date="2024-09" db="EMBL/GenBank/DDBJ databases">
        <title>Chromosome-scale assembly of Riccia sorocarpa.</title>
        <authorList>
            <person name="Paukszto L."/>
        </authorList>
    </citation>
    <scope>NUCLEOTIDE SEQUENCE [LARGE SCALE GENOMIC DNA]</scope>
    <source>
        <strain evidence="8">LP-2024</strain>
        <tissue evidence="8">Aerial parts of the thallus</tissue>
    </source>
</reference>
<dbReference type="GO" id="GO:0016020">
    <property type="term" value="C:membrane"/>
    <property type="evidence" value="ECO:0007669"/>
    <property type="project" value="UniProtKB-SubCell"/>
</dbReference>
<feature type="region of interest" description="Disordered" evidence="5">
    <location>
        <begin position="212"/>
        <end position="237"/>
    </location>
</feature>
<comment type="subcellular location">
    <subcellularLocation>
        <location evidence="1">Membrane</location>
        <topology evidence="1">Multi-pass membrane protein</topology>
    </subcellularLocation>
</comment>
<keyword evidence="9" id="KW-1185">Reference proteome</keyword>
<dbReference type="PANTHER" id="PTHR16950:SF16">
    <property type="entry name" value="ZINC TRANSPORTER ZIP13"/>
    <property type="match status" value="1"/>
</dbReference>
<evidence type="ECO:0000313" key="8">
    <source>
        <dbReference type="EMBL" id="KAL3700784.1"/>
    </source>
</evidence>
<evidence type="ECO:0000256" key="6">
    <source>
        <dbReference type="SAM" id="Phobius"/>
    </source>
</evidence>
<feature type="transmembrane region" description="Helical" evidence="6">
    <location>
        <begin position="457"/>
        <end position="478"/>
    </location>
</feature>
<feature type="chain" id="PRO_5044868931" evidence="7">
    <location>
        <begin position="22"/>
        <end position="511"/>
    </location>
</feature>
<keyword evidence="7" id="KW-0732">Signal</keyword>
<dbReference type="Pfam" id="PF02535">
    <property type="entry name" value="Zip"/>
    <property type="match status" value="1"/>
</dbReference>
<sequence>MGIRIICAVFLFLTFLSGARAQESSHGAHGSQDDQHQYDDLRLESEKQGKSHIRQLPVQSKEENLESEGKSTKLLAEILEERELVEYGFYGHEYDHEQRHDDGHLSTKGLWFQAMGSSLLVSSASLVSLLILPFTVSNGKPPRGLVDALAAFGVLLLYSSSCFLLDRTTGASKHFLNWEGINAKIYSGDAIQAGSMLGDAFLHQLPHAFGRSAHSHGDEHHKQGGGGMGQEGEHSHGHSLADLSVGLAVLGGILLFFLIEKIVRSTEELSGGASFGHSHHRHRSKKDESDSEEEGGAQADNRDDDEYNSNLGLRKRTGKGEGESIGENISDKARFTELQGTKSKKKNESVNEVEAEQAKGSSKLVVGYLNLFSDDVHNFTDGMALGSAFLAHGTVGGWSRTLFLLAHELPQEVGDFGILVSSGFGVFKAIVFNFLSALVSLAGTAVALWMGRSAVNSSIIEGFTAGGFIYIAVGSVMPDMQSRGSSLRTSITQFLSLIVGMGIALALSLAE</sequence>
<evidence type="ECO:0000313" key="9">
    <source>
        <dbReference type="Proteomes" id="UP001633002"/>
    </source>
</evidence>
<keyword evidence="3 6" id="KW-1133">Transmembrane helix</keyword>
<proteinExistence type="predicted"/>
<gene>
    <name evidence="8" type="ORF">R1sor_018806</name>
</gene>
<accession>A0ABD3IE30</accession>
<dbReference type="AlphaFoldDB" id="A0ABD3IE30"/>
<feature type="signal peptide" evidence="7">
    <location>
        <begin position="1"/>
        <end position="21"/>
    </location>
</feature>
<evidence type="ECO:0000256" key="2">
    <source>
        <dbReference type="ARBA" id="ARBA00022692"/>
    </source>
</evidence>
<keyword evidence="4 6" id="KW-0472">Membrane</keyword>
<dbReference type="EMBL" id="JBJQOH010000001">
    <property type="protein sequence ID" value="KAL3700784.1"/>
    <property type="molecule type" value="Genomic_DNA"/>
</dbReference>
<evidence type="ECO:0000256" key="4">
    <source>
        <dbReference type="ARBA" id="ARBA00023136"/>
    </source>
</evidence>
<evidence type="ECO:0000256" key="1">
    <source>
        <dbReference type="ARBA" id="ARBA00004141"/>
    </source>
</evidence>
<organism evidence="8 9">
    <name type="scientific">Riccia sorocarpa</name>
    <dbReference type="NCBI Taxonomy" id="122646"/>
    <lineage>
        <taxon>Eukaryota</taxon>
        <taxon>Viridiplantae</taxon>
        <taxon>Streptophyta</taxon>
        <taxon>Embryophyta</taxon>
        <taxon>Marchantiophyta</taxon>
        <taxon>Marchantiopsida</taxon>
        <taxon>Marchantiidae</taxon>
        <taxon>Marchantiales</taxon>
        <taxon>Ricciaceae</taxon>
        <taxon>Riccia</taxon>
    </lineage>
</organism>
<feature type="transmembrane region" description="Helical" evidence="6">
    <location>
        <begin position="144"/>
        <end position="166"/>
    </location>
</feature>
<dbReference type="InterPro" id="IPR003689">
    <property type="entry name" value="ZIP"/>
</dbReference>
<feature type="transmembrane region" description="Helical" evidence="6">
    <location>
        <begin position="430"/>
        <end position="451"/>
    </location>
</feature>
<comment type="caution">
    <text evidence="8">The sequence shown here is derived from an EMBL/GenBank/DDBJ whole genome shotgun (WGS) entry which is preliminary data.</text>
</comment>
<evidence type="ECO:0000256" key="3">
    <source>
        <dbReference type="ARBA" id="ARBA00022989"/>
    </source>
</evidence>
<evidence type="ECO:0000256" key="7">
    <source>
        <dbReference type="SAM" id="SignalP"/>
    </source>
</evidence>
<dbReference type="PANTHER" id="PTHR16950">
    <property type="entry name" value="ZINC TRANSPORTER SLC39A7 HISTIDINE-RICH MEMBRANE PROTEIN KE4"/>
    <property type="match status" value="1"/>
</dbReference>
<dbReference type="Proteomes" id="UP001633002">
    <property type="component" value="Unassembled WGS sequence"/>
</dbReference>
<protein>
    <submittedName>
        <fullName evidence="8">Uncharacterized protein</fullName>
    </submittedName>
</protein>
<feature type="transmembrane region" description="Helical" evidence="6">
    <location>
        <begin position="490"/>
        <end position="510"/>
    </location>
</feature>
<feature type="transmembrane region" description="Helical" evidence="6">
    <location>
        <begin position="110"/>
        <end position="132"/>
    </location>
</feature>
<keyword evidence="2 6" id="KW-0812">Transmembrane</keyword>
<feature type="region of interest" description="Disordered" evidence="5">
    <location>
        <begin position="270"/>
        <end position="331"/>
    </location>
</feature>